<evidence type="ECO:0000256" key="3">
    <source>
        <dbReference type="ARBA" id="ARBA00022553"/>
    </source>
</evidence>
<dbReference type="GO" id="GO:0000155">
    <property type="term" value="F:phosphorelay sensor kinase activity"/>
    <property type="evidence" value="ECO:0007669"/>
    <property type="project" value="InterPro"/>
</dbReference>
<keyword evidence="10" id="KW-0472">Membrane</keyword>
<evidence type="ECO:0000256" key="6">
    <source>
        <dbReference type="ARBA" id="ARBA00022777"/>
    </source>
</evidence>
<dbReference type="AlphaFoldDB" id="A0A1Q8CUR2"/>
<dbReference type="EC" id="2.7.13.3" evidence="2"/>
<evidence type="ECO:0000256" key="9">
    <source>
        <dbReference type="SAM" id="Coils"/>
    </source>
</evidence>
<evidence type="ECO:0000256" key="5">
    <source>
        <dbReference type="ARBA" id="ARBA00022741"/>
    </source>
</evidence>
<keyword evidence="6" id="KW-0418">Kinase</keyword>
<dbReference type="Gene3D" id="3.30.565.10">
    <property type="entry name" value="Histidine kinase-like ATPase, C-terminal domain"/>
    <property type="match status" value="1"/>
</dbReference>
<keyword evidence="10" id="KW-1133">Transmembrane helix</keyword>
<organism evidence="12 13">
    <name type="scientific">Actinophytocola xanthii</name>
    <dbReference type="NCBI Taxonomy" id="1912961"/>
    <lineage>
        <taxon>Bacteria</taxon>
        <taxon>Bacillati</taxon>
        <taxon>Actinomycetota</taxon>
        <taxon>Actinomycetes</taxon>
        <taxon>Pseudonocardiales</taxon>
        <taxon>Pseudonocardiaceae</taxon>
    </lineage>
</organism>
<keyword evidence="10" id="KW-0812">Transmembrane</keyword>
<dbReference type="PANTHER" id="PTHR24421:SF10">
    <property type="entry name" value="NITRATE_NITRITE SENSOR PROTEIN NARQ"/>
    <property type="match status" value="1"/>
</dbReference>
<evidence type="ECO:0000313" key="13">
    <source>
        <dbReference type="Proteomes" id="UP000185596"/>
    </source>
</evidence>
<dbReference type="EMBL" id="MSIE01000011">
    <property type="protein sequence ID" value="OLF18054.1"/>
    <property type="molecule type" value="Genomic_DNA"/>
</dbReference>
<keyword evidence="7" id="KW-0067">ATP-binding</keyword>
<evidence type="ECO:0000256" key="7">
    <source>
        <dbReference type="ARBA" id="ARBA00022840"/>
    </source>
</evidence>
<dbReference type="SUPFAM" id="SSF55874">
    <property type="entry name" value="ATPase domain of HSP90 chaperone/DNA topoisomerase II/histidine kinase"/>
    <property type="match status" value="1"/>
</dbReference>
<dbReference type="GO" id="GO:0016020">
    <property type="term" value="C:membrane"/>
    <property type="evidence" value="ECO:0007669"/>
    <property type="project" value="InterPro"/>
</dbReference>
<feature type="domain" description="Signal transduction histidine kinase subgroup 3 dimerisation and phosphoacceptor" evidence="11">
    <location>
        <begin position="160"/>
        <end position="222"/>
    </location>
</feature>
<feature type="transmembrane region" description="Helical" evidence="10">
    <location>
        <begin position="52"/>
        <end position="74"/>
    </location>
</feature>
<evidence type="ECO:0000256" key="10">
    <source>
        <dbReference type="SAM" id="Phobius"/>
    </source>
</evidence>
<evidence type="ECO:0000259" key="11">
    <source>
        <dbReference type="Pfam" id="PF07730"/>
    </source>
</evidence>
<dbReference type="OrthoDB" id="227596at2"/>
<keyword evidence="9" id="KW-0175">Coiled coil</keyword>
<dbReference type="InterPro" id="IPR036890">
    <property type="entry name" value="HATPase_C_sf"/>
</dbReference>
<comment type="caution">
    <text evidence="12">The sequence shown here is derived from an EMBL/GenBank/DDBJ whole genome shotgun (WGS) entry which is preliminary data.</text>
</comment>
<dbReference type="InterPro" id="IPR050482">
    <property type="entry name" value="Sensor_HK_TwoCompSys"/>
</dbReference>
<feature type="transmembrane region" description="Helical" evidence="10">
    <location>
        <begin position="110"/>
        <end position="128"/>
    </location>
</feature>
<dbReference type="InterPro" id="IPR011712">
    <property type="entry name" value="Sig_transdc_His_kin_sub3_dim/P"/>
</dbReference>
<evidence type="ECO:0000256" key="2">
    <source>
        <dbReference type="ARBA" id="ARBA00012438"/>
    </source>
</evidence>
<comment type="catalytic activity">
    <reaction evidence="1">
        <text>ATP + protein L-histidine = ADP + protein N-phospho-L-histidine.</text>
        <dbReference type="EC" id="2.7.13.3"/>
    </reaction>
</comment>
<feature type="transmembrane region" description="Helical" evidence="10">
    <location>
        <begin position="373"/>
        <end position="393"/>
    </location>
</feature>
<keyword evidence="5" id="KW-0547">Nucleotide-binding</keyword>
<dbReference type="Pfam" id="PF07730">
    <property type="entry name" value="HisKA_3"/>
    <property type="match status" value="1"/>
</dbReference>
<protein>
    <recommendedName>
        <fullName evidence="2">histidine kinase</fullName>
        <ecNumber evidence="2">2.7.13.3</ecNumber>
    </recommendedName>
</protein>
<dbReference type="Gene3D" id="1.20.5.1930">
    <property type="match status" value="1"/>
</dbReference>
<dbReference type="PANTHER" id="PTHR24421">
    <property type="entry name" value="NITRATE/NITRITE SENSOR PROTEIN NARX-RELATED"/>
    <property type="match status" value="1"/>
</dbReference>
<keyword evidence="13" id="KW-1185">Reference proteome</keyword>
<gene>
    <name evidence="12" type="ORF">BU204_07860</name>
</gene>
<dbReference type="GO" id="GO:0046983">
    <property type="term" value="F:protein dimerization activity"/>
    <property type="evidence" value="ECO:0007669"/>
    <property type="project" value="InterPro"/>
</dbReference>
<accession>A0A1Q8CUR2</accession>
<sequence length="397" mass="40652">MGRHRTAPLLVLAVVPGDVLLFIATHEPLAALAYGPAALLVAASADRAPKTAFTATLALAVLSGGSYPLLVWVSHRAGLATSSRRDTAVVAGAVAGWAGVAFTVDPGPQTVGICVVFVVLPLLVGRYLSQQRRLVEALAARNHQLRRERELLAEREQLRERLRIARDVHDSLGHRLSLVSVQAAALEVAALPEPHGRAVASLAAATRAAVTELHELVGSLRGSGGDRVPGLAATDAVAAGFRAAGLPVTVETRGEPRPLPPAADAAAYHVVVEGLTNAAKHAPGCPVTVRLGWEPDALVLSVTNPVPGHAAAGRSGAGLGLVGLRERVEPAGGFLDHRAGDGEFRVVAMLPVAPPADDGPGLEAEAGIGRVRALALGAAVAALVFFVLPASMLTGVA</sequence>
<dbReference type="Proteomes" id="UP000185596">
    <property type="component" value="Unassembled WGS sequence"/>
</dbReference>
<dbReference type="STRING" id="1912961.BU204_07860"/>
<evidence type="ECO:0000313" key="12">
    <source>
        <dbReference type="EMBL" id="OLF18054.1"/>
    </source>
</evidence>
<evidence type="ECO:0000256" key="1">
    <source>
        <dbReference type="ARBA" id="ARBA00000085"/>
    </source>
</evidence>
<keyword evidence="4" id="KW-0808">Transferase</keyword>
<dbReference type="RefSeq" id="WP_075124912.1">
    <property type="nucleotide sequence ID" value="NZ_MSIE01000011.1"/>
</dbReference>
<keyword evidence="8" id="KW-0902">Two-component regulatory system</keyword>
<keyword evidence="3" id="KW-0597">Phosphoprotein</keyword>
<evidence type="ECO:0000256" key="4">
    <source>
        <dbReference type="ARBA" id="ARBA00022679"/>
    </source>
</evidence>
<dbReference type="GO" id="GO:0005524">
    <property type="term" value="F:ATP binding"/>
    <property type="evidence" value="ECO:0007669"/>
    <property type="project" value="UniProtKB-KW"/>
</dbReference>
<feature type="coiled-coil region" evidence="9">
    <location>
        <begin position="128"/>
        <end position="168"/>
    </location>
</feature>
<dbReference type="CDD" id="cd16917">
    <property type="entry name" value="HATPase_UhpB-NarQ-NarX-like"/>
    <property type="match status" value="1"/>
</dbReference>
<proteinExistence type="predicted"/>
<name>A0A1Q8CUR2_9PSEU</name>
<reference evidence="12 13" key="1">
    <citation type="submission" date="2016-12" db="EMBL/GenBank/DDBJ databases">
        <title>The draft genome sequence of Actinophytocola sp. 11-183.</title>
        <authorList>
            <person name="Wang W."/>
            <person name="Yuan L."/>
        </authorList>
    </citation>
    <scope>NUCLEOTIDE SEQUENCE [LARGE SCALE GENOMIC DNA]</scope>
    <source>
        <strain evidence="12 13">11-183</strain>
    </source>
</reference>
<feature type="transmembrane region" description="Helical" evidence="10">
    <location>
        <begin position="86"/>
        <end position="104"/>
    </location>
</feature>
<evidence type="ECO:0000256" key="8">
    <source>
        <dbReference type="ARBA" id="ARBA00023012"/>
    </source>
</evidence>